<dbReference type="GO" id="GO:0005576">
    <property type="term" value="C:extracellular region"/>
    <property type="evidence" value="ECO:0007669"/>
    <property type="project" value="UniProtKB-SubCell"/>
</dbReference>
<evidence type="ECO:0000313" key="6">
    <source>
        <dbReference type="EMBL" id="KTT74055.1"/>
    </source>
</evidence>
<dbReference type="Pfam" id="PF00669">
    <property type="entry name" value="Flagellin_N"/>
    <property type="match status" value="1"/>
</dbReference>
<dbReference type="PANTHER" id="PTHR42792">
    <property type="entry name" value="FLAGELLIN"/>
    <property type="match status" value="1"/>
</dbReference>
<keyword evidence="3" id="KW-0964">Secreted</keyword>
<comment type="function">
    <text evidence="3">Flagellin is the subunit protein which polymerizes to form the filaments of bacterial flagella.</text>
</comment>
<dbReference type="GO" id="GO:0009288">
    <property type="term" value="C:bacterial-type flagellum"/>
    <property type="evidence" value="ECO:0007669"/>
    <property type="project" value="UniProtKB-SubCell"/>
</dbReference>
<evidence type="ECO:0000313" key="7">
    <source>
        <dbReference type="Proteomes" id="UP000072867"/>
    </source>
</evidence>
<evidence type="ECO:0000256" key="3">
    <source>
        <dbReference type="RuleBase" id="RU362073"/>
    </source>
</evidence>
<keyword evidence="6" id="KW-0966">Cell projection</keyword>
<dbReference type="GO" id="GO:0005198">
    <property type="term" value="F:structural molecule activity"/>
    <property type="evidence" value="ECO:0007669"/>
    <property type="project" value="UniProtKB-UniRule"/>
</dbReference>
<dbReference type="SUPFAM" id="SSF64518">
    <property type="entry name" value="Phase 1 flagellin"/>
    <property type="match status" value="1"/>
</dbReference>
<keyword evidence="2 3" id="KW-0975">Bacterial flagellum</keyword>
<dbReference type="EMBL" id="LDTD01000013">
    <property type="protein sequence ID" value="KTT74055.1"/>
    <property type="molecule type" value="Genomic_DNA"/>
</dbReference>
<sequence length="298" mass="31478">MQISNSTSTLYESTTKRMAALQGKANELMVQNATGKRLIKPSDDAAASAQIAQLDRADADSAVYKGNLNLAKSVLQQVDTTLGSIGDQLKNAAEIATKAANGTLSDYDRSVLGDQLIAIRDQLVQLGNTRDMRNQPLFGTVDGTNAVQLNNGTATYADSQVSAVPIDRDQTVEVTVSAKQVFQSGNSDTFTVLNNLITGLKTPGTPTATLSSAIDQLTAANNNVATVQASVGARETRVTLQESLLQGAATDRATMRSSVEDVDIASNIAQLQQTMTVLQATQASFSKLAGLSLFDYLK</sequence>
<organism evidence="6 7">
    <name type="scientific">Sphingomonas sanguinis</name>
    <dbReference type="NCBI Taxonomy" id="33051"/>
    <lineage>
        <taxon>Bacteria</taxon>
        <taxon>Pseudomonadati</taxon>
        <taxon>Pseudomonadota</taxon>
        <taxon>Alphaproteobacteria</taxon>
        <taxon>Sphingomonadales</taxon>
        <taxon>Sphingomonadaceae</taxon>
        <taxon>Sphingomonas</taxon>
    </lineage>
</organism>
<evidence type="ECO:0000256" key="2">
    <source>
        <dbReference type="ARBA" id="ARBA00023143"/>
    </source>
</evidence>
<protein>
    <recommendedName>
        <fullName evidence="3">Flagellin</fullName>
    </recommendedName>
</protein>
<dbReference type="Pfam" id="PF00700">
    <property type="entry name" value="Flagellin_C"/>
    <property type="match status" value="1"/>
</dbReference>
<dbReference type="Proteomes" id="UP000072867">
    <property type="component" value="Unassembled WGS sequence"/>
</dbReference>
<dbReference type="PATRIC" id="fig|33051.3.peg.612"/>
<dbReference type="InterPro" id="IPR046358">
    <property type="entry name" value="Flagellin_C"/>
</dbReference>
<proteinExistence type="inferred from homology"/>
<gene>
    <name evidence="6" type="ORF">NS319_02550</name>
</gene>
<evidence type="ECO:0000259" key="4">
    <source>
        <dbReference type="Pfam" id="PF00669"/>
    </source>
</evidence>
<keyword evidence="6" id="KW-0969">Cilium</keyword>
<accession>A0A147I5W6</accession>
<dbReference type="RefSeq" id="WP_058732270.1">
    <property type="nucleotide sequence ID" value="NZ_LDTD01000013.1"/>
</dbReference>
<evidence type="ECO:0000256" key="1">
    <source>
        <dbReference type="ARBA" id="ARBA00005709"/>
    </source>
</evidence>
<dbReference type="STRING" id="33051.SB4_00990"/>
<comment type="caution">
    <text evidence="6">The sequence shown here is derived from an EMBL/GenBank/DDBJ whole genome shotgun (WGS) entry which is preliminary data.</text>
</comment>
<comment type="similarity">
    <text evidence="1 3">Belongs to the bacterial flagellin family.</text>
</comment>
<dbReference type="Gene3D" id="1.20.1330.10">
    <property type="entry name" value="f41 fragment of flagellin, N-terminal domain"/>
    <property type="match status" value="1"/>
</dbReference>
<dbReference type="InterPro" id="IPR001492">
    <property type="entry name" value="Flagellin"/>
</dbReference>
<feature type="domain" description="Flagellin C-terminal" evidence="5">
    <location>
        <begin position="215"/>
        <end position="297"/>
    </location>
</feature>
<dbReference type="PANTHER" id="PTHR42792:SF1">
    <property type="entry name" value="FLAGELLAR HOOK-ASSOCIATED PROTEIN 3"/>
    <property type="match status" value="1"/>
</dbReference>
<comment type="subcellular location">
    <subcellularLocation>
        <location evidence="3">Secreted</location>
    </subcellularLocation>
    <subcellularLocation>
        <location evidence="3">Bacterial flagellum</location>
    </subcellularLocation>
</comment>
<reference evidence="6 7" key="1">
    <citation type="journal article" date="2016" name="Front. Microbiol.">
        <title>Genomic Resource of Rice Seed Associated Bacteria.</title>
        <authorList>
            <person name="Midha S."/>
            <person name="Bansal K."/>
            <person name="Sharma S."/>
            <person name="Kumar N."/>
            <person name="Patil P.P."/>
            <person name="Chaudhry V."/>
            <person name="Patil P.B."/>
        </authorList>
    </citation>
    <scope>NUCLEOTIDE SEQUENCE [LARGE SCALE GENOMIC DNA]</scope>
    <source>
        <strain evidence="6 7">NS319</strain>
    </source>
</reference>
<dbReference type="AlphaFoldDB" id="A0A147I5W6"/>
<keyword evidence="6" id="KW-0282">Flagellum</keyword>
<evidence type="ECO:0000259" key="5">
    <source>
        <dbReference type="Pfam" id="PF00700"/>
    </source>
</evidence>
<feature type="domain" description="Flagellin N-terminal" evidence="4">
    <location>
        <begin position="7"/>
        <end position="138"/>
    </location>
</feature>
<dbReference type="InterPro" id="IPR001029">
    <property type="entry name" value="Flagellin_N"/>
</dbReference>
<name>A0A147I5W6_9SPHN</name>